<proteinExistence type="predicted"/>
<keyword evidence="3" id="KW-1185">Reference proteome</keyword>
<dbReference type="AlphaFoldDB" id="A0A5N0E7L6"/>
<dbReference type="GO" id="GO:0004806">
    <property type="term" value="F:triacylglycerol lipase activity"/>
    <property type="evidence" value="ECO:0007669"/>
    <property type="project" value="InterPro"/>
</dbReference>
<comment type="caution">
    <text evidence="2">The sequence shown here is derived from an EMBL/GenBank/DDBJ whole genome shotgun (WGS) entry which is preliminary data.</text>
</comment>
<sequence length="475" mass="50324">MKRATTPGGAARTWRRATVLVGVATILLVSAATGAGPASAAPANDVPIQPLPVLVLPPELDPFYKAPADVIASTEPGGIIKARQITPALLSVAPFNIDAWQVLFRTNDSHGNAVATVTTLIKPRGPAPEGGLKLLSYQVAEDSTAQYCAMSYVAQQGSIPADYVNSAETSLGIALGVSQGWAVAITDYQGPNSAWGAAVLGGQATLDGIRAAENFAPLQLTAGAATPVGLMGYSGGTIPTGWVAENHDTYAPEINIVGVTMGGIATADLKGVLRFNNFNYGAGLIGPAMHGFATEYPEVQNVLDSRYDWFGRFMMTFKSFLCHPQGSVLFPYWNYLGSFTGSGDPLDLPQVSAAINAQELGKRTPHIPMYLYHAQSDELIPNAGVDRVVNQYCQDPGARITYTREFLAEHISGIIGWLPKGYRFIIDRMNGVPAQAGCQIDSPYNTLTDGDFVDLIGKEWPQIAALVTGFPVGAH</sequence>
<organism evidence="2 3">
    <name type="scientific">Nocardia colli</name>
    <dbReference type="NCBI Taxonomy" id="2545717"/>
    <lineage>
        <taxon>Bacteria</taxon>
        <taxon>Bacillati</taxon>
        <taxon>Actinomycetota</taxon>
        <taxon>Actinomycetes</taxon>
        <taxon>Mycobacteriales</taxon>
        <taxon>Nocardiaceae</taxon>
        <taxon>Nocardia</taxon>
    </lineage>
</organism>
<dbReference type="PANTHER" id="PTHR34853">
    <property type="match status" value="1"/>
</dbReference>
<reference evidence="2 3" key="1">
    <citation type="submission" date="2019-09" db="EMBL/GenBank/DDBJ databases">
        <authorList>
            <person name="Wang X."/>
        </authorList>
    </citation>
    <scope>NUCLEOTIDE SEQUENCE [LARGE SCALE GENOMIC DNA]</scope>
    <source>
        <strain evidence="2 3">CICC 11023</strain>
    </source>
</reference>
<dbReference type="OrthoDB" id="9798122at2"/>
<accession>A0A5N0E7L6</accession>
<evidence type="ECO:0000313" key="3">
    <source>
        <dbReference type="Proteomes" id="UP000323876"/>
    </source>
</evidence>
<dbReference type="Gene3D" id="1.10.260.130">
    <property type="match status" value="1"/>
</dbReference>
<keyword evidence="1" id="KW-0732">Signal</keyword>
<dbReference type="Gene3D" id="3.40.50.1820">
    <property type="entry name" value="alpha/beta hydrolase"/>
    <property type="match status" value="1"/>
</dbReference>
<protein>
    <submittedName>
        <fullName evidence="2">Lipase</fullName>
    </submittedName>
</protein>
<dbReference type="SUPFAM" id="SSF53474">
    <property type="entry name" value="alpha/beta-Hydrolases"/>
    <property type="match status" value="1"/>
</dbReference>
<dbReference type="RefSeq" id="WP_150404980.1">
    <property type="nucleotide sequence ID" value="NZ_VXLC01000015.1"/>
</dbReference>
<name>A0A5N0E7L6_9NOCA</name>
<dbReference type="Pfam" id="PF03583">
    <property type="entry name" value="LIP"/>
    <property type="match status" value="1"/>
</dbReference>
<gene>
    <name evidence="2" type="ORF">F3087_27660</name>
</gene>
<dbReference type="PANTHER" id="PTHR34853:SF1">
    <property type="entry name" value="LIPASE 5"/>
    <property type="match status" value="1"/>
</dbReference>
<feature type="signal peptide" evidence="1">
    <location>
        <begin position="1"/>
        <end position="40"/>
    </location>
</feature>
<dbReference type="InterPro" id="IPR005152">
    <property type="entry name" value="Lipase_secreted"/>
</dbReference>
<dbReference type="Proteomes" id="UP000323876">
    <property type="component" value="Unassembled WGS sequence"/>
</dbReference>
<feature type="chain" id="PRO_5024399388" evidence="1">
    <location>
        <begin position="41"/>
        <end position="475"/>
    </location>
</feature>
<evidence type="ECO:0000313" key="2">
    <source>
        <dbReference type="EMBL" id="KAA8885422.1"/>
    </source>
</evidence>
<dbReference type="GO" id="GO:0016042">
    <property type="term" value="P:lipid catabolic process"/>
    <property type="evidence" value="ECO:0007669"/>
    <property type="project" value="InterPro"/>
</dbReference>
<dbReference type="EMBL" id="VXLC01000015">
    <property type="protein sequence ID" value="KAA8885422.1"/>
    <property type="molecule type" value="Genomic_DNA"/>
</dbReference>
<evidence type="ECO:0000256" key="1">
    <source>
        <dbReference type="SAM" id="SignalP"/>
    </source>
</evidence>
<dbReference type="InterPro" id="IPR029058">
    <property type="entry name" value="AB_hydrolase_fold"/>
</dbReference>